<accession>A0A382U378</accession>
<reference evidence="1" key="1">
    <citation type="submission" date="2018-05" db="EMBL/GenBank/DDBJ databases">
        <authorList>
            <person name="Lanie J.A."/>
            <person name="Ng W.-L."/>
            <person name="Kazmierczak K.M."/>
            <person name="Andrzejewski T.M."/>
            <person name="Davidsen T.M."/>
            <person name="Wayne K.J."/>
            <person name="Tettelin H."/>
            <person name="Glass J.I."/>
            <person name="Rusch D."/>
            <person name="Podicherti R."/>
            <person name="Tsui H.-C.T."/>
            <person name="Winkler M.E."/>
        </authorList>
    </citation>
    <scope>NUCLEOTIDE SEQUENCE</scope>
</reference>
<gene>
    <name evidence="1" type="ORF">METZ01_LOCUS381604</name>
</gene>
<protein>
    <recommendedName>
        <fullName evidence="2">Nucleotidyl transferase domain-containing protein</fullName>
    </recommendedName>
</protein>
<sequence length="27" mass="2997">MRAIILAAGEGKRLGQLTKDRPKCLTR</sequence>
<dbReference type="AlphaFoldDB" id="A0A382U378"/>
<dbReference type="InterPro" id="IPR029044">
    <property type="entry name" value="Nucleotide-diphossugar_trans"/>
</dbReference>
<evidence type="ECO:0008006" key="2">
    <source>
        <dbReference type="Google" id="ProtNLM"/>
    </source>
</evidence>
<organism evidence="1">
    <name type="scientific">marine metagenome</name>
    <dbReference type="NCBI Taxonomy" id="408172"/>
    <lineage>
        <taxon>unclassified sequences</taxon>
        <taxon>metagenomes</taxon>
        <taxon>ecological metagenomes</taxon>
    </lineage>
</organism>
<evidence type="ECO:0000313" key="1">
    <source>
        <dbReference type="EMBL" id="SVD28750.1"/>
    </source>
</evidence>
<name>A0A382U378_9ZZZZ</name>
<dbReference type="EMBL" id="UINC01141172">
    <property type="protein sequence ID" value="SVD28750.1"/>
    <property type="molecule type" value="Genomic_DNA"/>
</dbReference>
<dbReference type="SUPFAM" id="SSF53448">
    <property type="entry name" value="Nucleotide-diphospho-sugar transferases"/>
    <property type="match status" value="1"/>
</dbReference>
<dbReference type="Gene3D" id="3.90.550.10">
    <property type="entry name" value="Spore Coat Polysaccharide Biosynthesis Protein SpsA, Chain A"/>
    <property type="match status" value="1"/>
</dbReference>
<proteinExistence type="predicted"/>
<feature type="non-terminal residue" evidence="1">
    <location>
        <position position="27"/>
    </location>
</feature>